<dbReference type="PROSITE" id="PS51257">
    <property type="entry name" value="PROKAR_LIPOPROTEIN"/>
    <property type="match status" value="1"/>
</dbReference>
<dbReference type="RefSeq" id="WP_150449873.1">
    <property type="nucleotide sequence ID" value="NZ_VYSA01000003.1"/>
</dbReference>
<reference evidence="3" key="1">
    <citation type="submission" date="2019-09" db="EMBL/GenBank/DDBJ databases">
        <title>Mumia zhuanghuii sp. nov. isolated from the intestinal contents of plateau pika (Ochotona curzoniae) in the Qinghai-Tibet plateau of China.</title>
        <authorList>
            <person name="Tian Z."/>
        </authorList>
    </citation>
    <scope>NUCLEOTIDE SEQUENCE [LARGE SCALE GENOMIC DNA]</scope>
    <source>
        <strain evidence="3">JCM 30598</strain>
    </source>
</reference>
<dbReference type="OrthoDB" id="5083660at2"/>
<keyword evidence="3" id="KW-1185">Reference proteome</keyword>
<feature type="signal peptide" evidence="1">
    <location>
        <begin position="1"/>
        <end position="23"/>
    </location>
</feature>
<accession>A0A5J5J050</accession>
<sequence length="240" mass="23951">MPSTSRRVLTIALAVGLSALGLAGCASSTGSTPSVSPDSSTAPADLGSAWLDEGRAVGIVTSGSSTCVPYAGEPTYDAKTATLTVELTDPDGAACTRDFVPRASLVSLPAGVDPTKDLSIVVTGTYAGETSLVGDPQLTGVPGGMTEYLPSAGWYSGTGFLILSWGSSSCVPQLESAEPTSAKLITATFATPPADQVCTADMAPRVTVAEVADATSGVNVDVLLTGGEFDSITVPIAGLS</sequence>
<dbReference type="Proteomes" id="UP000325827">
    <property type="component" value="Unassembled WGS sequence"/>
</dbReference>
<organism evidence="2 3">
    <name type="scientific">Microbacterium rhizomatis</name>
    <dbReference type="NCBI Taxonomy" id="1631477"/>
    <lineage>
        <taxon>Bacteria</taxon>
        <taxon>Bacillati</taxon>
        <taxon>Actinomycetota</taxon>
        <taxon>Actinomycetes</taxon>
        <taxon>Micrococcales</taxon>
        <taxon>Microbacteriaceae</taxon>
        <taxon>Microbacterium</taxon>
    </lineage>
</organism>
<feature type="chain" id="PRO_5039181719" description="Secreted protein" evidence="1">
    <location>
        <begin position="24"/>
        <end position="240"/>
    </location>
</feature>
<name>A0A5J5J050_9MICO</name>
<keyword evidence="1" id="KW-0732">Signal</keyword>
<proteinExistence type="predicted"/>
<evidence type="ECO:0000313" key="2">
    <source>
        <dbReference type="EMBL" id="KAA9106524.1"/>
    </source>
</evidence>
<comment type="caution">
    <text evidence="2">The sequence shown here is derived from an EMBL/GenBank/DDBJ whole genome shotgun (WGS) entry which is preliminary data.</text>
</comment>
<dbReference type="EMBL" id="VYSA01000003">
    <property type="protein sequence ID" value="KAA9106524.1"/>
    <property type="molecule type" value="Genomic_DNA"/>
</dbReference>
<protein>
    <recommendedName>
        <fullName evidence="4">Secreted protein</fullName>
    </recommendedName>
</protein>
<evidence type="ECO:0000313" key="3">
    <source>
        <dbReference type="Proteomes" id="UP000325827"/>
    </source>
</evidence>
<gene>
    <name evidence="2" type="ORF">F6B43_15440</name>
</gene>
<evidence type="ECO:0008006" key="4">
    <source>
        <dbReference type="Google" id="ProtNLM"/>
    </source>
</evidence>
<evidence type="ECO:0000256" key="1">
    <source>
        <dbReference type="SAM" id="SignalP"/>
    </source>
</evidence>
<dbReference type="AlphaFoldDB" id="A0A5J5J050"/>